<protein>
    <submittedName>
        <fullName evidence="5">DUF2207 domain-containing protein</fullName>
    </submittedName>
</protein>
<evidence type="ECO:0000259" key="4">
    <source>
        <dbReference type="Pfam" id="PF20990"/>
    </source>
</evidence>
<feature type="transmembrane region" description="Helical" evidence="2">
    <location>
        <begin position="516"/>
        <end position="536"/>
    </location>
</feature>
<dbReference type="Pfam" id="PF20990">
    <property type="entry name" value="DUF2207_C"/>
    <property type="match status" value="1"/>
</dbReference>
<dbReference type="Pfam" id="PF09972">
    <property type="entry name" value="DUF2207"/>
    <property type="match status" value="1"/>
</dbReference>
<feature type="domain" description="Predicted membrane protein YciQ-like C-terminal" evidence="4">
    <location>
        <begin position="325"/>
        <end position="509"/>
    </location>
</feature>
<dbReference type="EMBL" id="JAAFGS010000004">
    <property type="protein sequence ID" value="NGZ76290.1"/>
    <property type="molecule type" value="Genomic_DNA"/>
</dbReference>
<evidence type="ECO:0000313" key="6">
    <source>
        <dbReference type="Proteomes" id="UP000800303"/>
    </source>
</evidence>
<feature type="region of interest" description="Disordered" evidence="1">
    <location>
        <begin position="656"/>
        <end position="691"/>
    </location>
</feature>
<organism evidence="5 6">
    <name type="scientific">Saccharibacillus alkalitolerans</name>
    <dbReference type="NCBI Taxonomy" id="2705290"/>
    <lineage>
        <taxon>Bacteria</taxon>
        <taxon>Bacillati</taxon>
        <taxon>Bacillota</taxon>
        <taxon>Bacilli</taxon>
        <taxon>Bacillales</taxon>
        <taxon>Paenibacillaceae</taxon>
        <taxon>Saccharibacillus</taxon>
    </lineage>
</organism>
<feature type="compositionally biased region" description="Low complexity" evidence="1">
    <location>
        <begin position="662"/>
        <end position="671"/>
    </location>
</feature>
<dbReference type="RefSeq" id="WP_166274951.1">
    <property type="nucleotide sequence ID" value="NZ_JAAFGS010000004.1"/>
</dbReference>
<evidence type="ECO:0000313" key="5">
    <source>
        <dbReference type="EMBL" id="NGZ76290.1"/>
    </source>
</evidence>
<feature type="transmembrane region" description="Helical" evidence="2">
    <location>
        <begin position="285"/>
        <end position="305"/>
    </location>
</feature>
<proteinExistence type="predicted"/>
<evidence type="ECO:0000259" key="3">
    <source>
        <dbReference type="Pfam" id="PF09972"/>
    </source>
</evidence>
<sequence length="691" mass="76343">MFTRFPKIKRNAKSRRPSLPSGDAGRKKRKTWVWIAVILGVLFIAGSTFETLNERSYRIDRTEVSAYIGTDGSLTVYEVYDYRFKGRYDGALRALPAYGYGAVESFDAYVVPTGLSFDDESPASGLKATRQLETSSRYENGLPVYRAYNEAEDETVTILYRYVLSGVVRTENGTALLDWSFFDEDNQSDIRHLSVSVNLPGDAQPERTSVFLEDKYGGRIVEETGRSLRYANDLLPKYSESRLHVRFPAELVPNAQPGRALADRRELKLQERYELRERLPSIPRVIVFLAGAAVLLALLWALLPLMRRLFSPGGRPTDAELLELDPLHIAYIRRKGWLNSEDLAAGLLSLHRKGALRIHKEGKHRKSSDPRRYWLEPVRGAFLQPSDNFLLDWLFPNGPQSACSLRSLGGAGWAERRDPAKLEQAQKTYDRVFKPHFKEWAELAGEEEALRSDVRRSRLLAPLSLGIAWAFGALIAYLLAAGVASGGTMIWSGVLFVLIGAAGTWFSLSNYQNGSLMYRLSVGGSGLFASIVLLNLNERYDFRLAALLLASSLLIAFTLPAGFSSGKAIRIRAGIKRFGEKLTAQSKQPAAMRHLTPEEAERLAAWLIAAGLHRRKGDGPEARPKFEYEHTDERYPLSANLDASMVAFDTFAESLDYPTPPGSGSDSSSYSGGSGGRSSGGGSGGGGAGAF</sequence>
<reference evidence="5 6" key="1">
    <citation type="submission" date="2020-01" db="EMBL/GenBank/DDBJ databases">
        <title>Polyphasic characterisation and genomic insights into a novel alkali tolerant bacterium VR-M41.</title>
        <authorList>
            <person name="Vemuluri V.R."/>
        </authorList>
    </citation>
    <scope>NUCLEOTIDE SEQUENCE [LARGE SCALE GENOMIC DNA]</scope>
    <source>
        <strain evidence="5 6">VR-M41</strain>
    </source>
</reference>
<keyword evidence="6" id="KW-1185">Reference proteome</keyword>
<name>A0ABX0F8Q1_9BACL</name>
<feature type="compositionally biased region" description="Basic residues" evidence="1">
    <location>
        <begin position="1"/>
        <end position="16"/>
    </location>
</feature>
<dbReference type="InterPro" id="IPR048389">
    <property type="entry name" value="YciQ-like_C"/>
</dbReference>
<feature type="transmembrane region" description="Helical" evidence="2">
    <location>
        <begin position="542"/>
        <end position="563"/>
    </location>
</feature>
<comment type="caution">
    <text evidence="5">The sequence shown here is derived from an EMBL/GenBank/DDBJ whole genome shotgun (WGS) entry which is preliminary data.</text>
</comment>
<feature type="transmembrane region" description="Helical" evidence="2">
    <location>
        <begin position="31"/>
        <end position="49"/>
    </location>
</feature>
<feature type="transmembrane region" description="Helical" evidence="2">
    <location>
        <begin position="459"/>
        <end position="483"/>
    </location>
</feature>
<gene>
    <name evidence="5" type="ORF">GYN08_13250</name>
</gene>
<dbReference type="InterPro" id="IPR018702">
    <property type="entry name" value="DUF2207"/>
</dbReference>
<accession>A0ABX0F8Q1</accession>
<feature type="domain" description="DUF2207" evidence="3">
    <location>
        <begin position="58"/>
        <end position="247"/>
    </location>
</feature>
<evidence type="ECO:0000256" key="1">
    <source>
        <dbReference type="SAM" id="MobiDB-lite"/>
    </source>
</evidence>
<keyword evidence="2" id="KW-0812">Transmembrane</keyword>
<evidence type="ECO:0000256" key="2">
    <source>
        <dbReference type="SAM" id="Phobius"/>
    </source>
</evidence>
<feature type="region of interest" description="Disordered" evidence="1">
    <location>
        <begin position="1"/>
        <end position="25"/>
    </location>
</feature>
<feature type="transmembrane region" description="Helical" evidence="2">
    <location>
        <begin position="489"/>
        <end position="509"/>
    </location>
</feature>
<keyword evidence="2" id="KW-1133">Transmembrane helix</keyword>
<feature type="compositionally biased region" description="Gly residues" evidence="1">
    <location>
        <begin position="672"/>
        <end position="691"/>
    </location>
</feature>
<dbReference type="Proteomes" id="UP000800303">
    <property type="component" value="Unassembled WGS sequence"/>
</dbReference>
<keyword evidence="2" id="KW-0472">Membrane</keyword>